<evidence type="ECO:0000256" key="7">
    <source>
        <dbReference type="SAM" id="Phobius"/>
    </source>
</evidence>
<dbReference type="EMBL" id="UOFU01000311">
    <property type="protein sequence ID" value="VAX03116.1"/>
    <property type="molecule type" value="Genomic_DNA"/>
</dbReference>
<keyword evidence="5 7" id="KW-0472">Membrane</keyword>
<comment type="subcellular location">
    <subcellularLocation>
        <location evidence="1">Cell membrane</location>
        <topology evidence="1">Multi-pass membrane protein</topology>
    </subcellularLocation>
</comment>
<keyword evidence="3 7" id="KW-0812">Transmembrane</keyword>
<evidence type="ECO:0000256" key="3">
    <source>
        <dbReference type="ARBA" id="ARBA00022692"/>
    </source>
</evidence>
<protein>
    <recommendedName>
        <fullName evidence="9">Flippase-like domain-containing protein</fullName>
    </recommendedName>
</protein>
<feature type="compositionally biased region" description="Polar residues" evidence="6">
    <location>
        <begin position="8"/>
        <end position="18"/>
    </location>
</feature>
<feature type="transmembrane region" description="Helical" evidence="7">
    <location>
        <begin position="63"/>
        <end position="82"/>
    </location>
</feature>
<sequence>MAADNNRTENTPVRSGPTTHEAHLQTRHKILLKTAIGLALLIGLIVLVERVIGWAALLAPWRTLPAIPLAAAIILVFFTYGLRALRVHDYFHDDTRGHFATVLRLSLQHNLLNNLLPARSGELSFPLLMSHHFTIPPLRSVPALLWFRLLDLHTLLAFGLLVTGDALLGPGWAWALTLAWMLLPWLGFRMVAPRLARWQPPQGRLGILLHQAAQALPLDAPLFWRSWLWTLLSWGIKLAVFAWILGLFANMDAVAAWVGVIAGDLTSVLPVHGVAGAGTFEAGVVAALLPFGIDAKTALQAAVNLHLFILGSTLL</sequence>
<gene>
    <name evidence="8" type="ORF">MNBD_GAMMA20-298</name>
</gene>
<name>A0A3B1ABI5_9ZZZZ</name>
<proteinExistence type="predicted"/>
<evidence type="ECO:0000256" key="4">
    <source>
        <dbReference type="ARBA" id="ARBA00022989"/>
    </source>
</evidence>
<keyword evidence="4 7" id="KW-1133">Transmembrane helix</keyword>
<feature type="region of interest" description="Disordered" evidence="6">
    <location>
        <begin position="1"/>
        <end position="21"/>
    </location>
</feature>
<reference evidence="8" key="1">
    <citation type="submission" date="2018-06" db="EMBL/GenBank/DDBJ databases">
        <authorList>
            <person name="Zhirakovskaya E."/>
        </authorList>
    </citation>
    <scope>NUCLEOTIDE SEQUENCE</scope>
</reference>
<dbReference type="GO" id="GO:0005886">
    <property type="term" value="C:plasma membrane"/>
    <property type="evidence" value="ECO:0007669"/>
    <property type="project" value="UniProtKB-SubCell"/>
</dbReference>
<feature type="non-terminal residue" evidence="8">
    <location>
        <position position="315"/>
    </location>
</feature>
<evidence type="ECO:0000256" key="6">
    <source>
        <dbReference type="SAM" id="MobiDB-lite"/>
    </source>
</evidence>
<dbReference type="AlphaFoldDB" id="A0A3B1ABI5"/>
<organism evidence="8">
    <name type="scientific">hydrothermal vent metagenome</name>
    <dbReference type="NCBI Taxonomy" id="652676"/>
    <lineage>
        <taxon>unclassified sequences</taxon>
        <taxon>metagenomes</taxon>
        <taxon>ecological metagenomes</taxon>
    </lineage>
</organism>
<accession>A0A3B1ABI5</accession>
<keyword evidence="2" id="KW-1003">Cell membrane</keyword>
<dbReference type="Pfam" id="PF03706">
    <property type="entry name" value="LPG_synthase_TM"/>
    <property type="match status" value="1"/>
</dbReference>
<evidence type="ECO:0000256" key="2">
    <source>
        <dbReference type="ARBA" id="ARBA00022475"/>
    </source>
</evidence>
<evidence type="ECO:0008006" key="9">
    <source>
        <dbReference type="Google" id="ProtNLM"/>
    </source>
</evidence>
<feature type="transmembrane region" description="Helical" evidence="7">
    <location>
        <begin position="145"/>
        <end position="166"/>
    </location>
</feature>
<feature type="transmembrane region" description="Helical" evidence="7">
    <location>
        <begin position="35"/>
        <end position="57"/>
    </location>
</feature>
<feature type="transmembrane region" description="Helical" evidence="7">
    <location>
        <begin position="269"/>
        <end position="291"/>
    </location>
</feature>
<feature type="transmembrane region" description="Helical" evidence="7">
    <location>
        <begin position="172"/>
        <end position="192"/>
    </location>
</feature>
<evidence type="ECO:0000313" key="8">
    <source>
        <dbReference type="EMBL" id="VAX03116.1"/>
    </source>
</evidence>
<evidence type="ECO:0000256" key="5">
    <source>
        <dbReference type="ARBA" id="ARBA00023136"/>
    </source>
</evidence>
<evidence type="ECO:0000256" key="1">
    <source>
        <dbReference type="ARBA" id="ARBA00004651"/>
    </source>
</evidence>
<dbReference type="InterPro" id="IPR022791">
    <property type="entry name" value="L-PG_synthase/AglD"/>
</dbReference>